<keyword evidence="3 6" id="KW-0812">Transmembrane</keyword>
<feature type="transmembrane region" description="Helical" evidence="6">
    <location>
        <begin position="121"/>
        <end position="139"/>
    </location>
</feature>
<comment type="subcellular location">
    <subcellularLocation>
        <location evidence="1">Cell membrane</location>
        <topology evidence="1">Multi-pass membrane protein</topology>
    </subcellularLocation>
</comment>
<keyword evidence="5 6" id="KW-0472">Membrane</keyword>
<proteinExistence type="predicted"/>
<comment type="caution">
    <text evidence="8">The sequence shown here is derived from an EMBL/GenBank/DDBJ whole genome shotgun (WGS) entry which is preliminary data.</text>
</comment>
<evidence type="ECO:0000259" key="7">
    <source>
        <dbReference type="Pfam" id="PF00482"/>
    </source>
</evidence>
<accession>A0ABT3ZSG5</accession>
<keyword evidence="2" id="KW-1003">Cell membrane</keyword>
<evidence type="ECO:0000256" key="6">
    <source>
        <dbReference type="SAM" id="Phobius"/>
    </source>
</evidence>
<organism evidence="8 9">
    <name type="scientific">Robbsia betulipollinis</name>
    <dbReference type="NCBI Taxonomy" id="2981849"/>
    <lineage>
        <taxon>Bacteria</taxon>
        <taxon>Pseudomonadati</taxon>
        <taxon>Pseudomonadota</taxon>
        <taxon>Betaproteobacteria</taxon>
        <taxon>Burkholderiales</taxon>
        <taxon>Burkholderiaceae</taxon>
        <taxon>Robbsia</taxon>
    </lineage>
</organism>
<dbReference type="Gene3D" id="1.20.81.30">
    <property type="entry name" value="Type II secretion system (T2SS), domain F"/>
    <property type="match status" value="1"/>
</dbReference>
<evidence type="ECO:0000256" key="2">
    <source>
        <dbReference type="ARBA" id="ARBA00022475"/>
    </source>
</evidence>
<dbReference type="InterPro" id="IPR018076">
    <property type="entry name" value="T2SS_GspF_dom"/>
</dbReference>
<evidence type="ECO:0000256" key="4">
    <source>
        <dbReference type="ARBA" id="ARBA00022989"/>
    </source>
</evidence>
<gene>
    <name evidence="8" type="ORF">OVY01_20270</name>
</gene>
<dbReference type="EMBL" id="JAPMXC010000010">
    <property type="protein sequence ID" value="MCY0389484.1"/>
    <property type="molecule type" value="Genomic_DNA"/>
</dbReference>
<keyword evidence="4 6" id="KW-1133">Transmembrane helix</keyword>
<feature type="transmembrane region" description="Helical" evidence="6">
    <location>
        <begin position="294"/>
        <end position="314"/>
    </location>
</feature>
<feature type="transmembrane region" description="Helical" evidence="6">
    <location>
        <begin position="262"/>
        <end position="282"/>
    </location>
</feature>
<reference evidence="8" key="1">
    <citation type="submission" date="2022-11" db="EMBL/GenBank/DDBJ databases">
        <title>Robbsia betulipollinis sp. nov., isolated from pollen of birch (Betula pendula).</title>
        <authorList>
            <person name="Shi H."/>
            <person name="Ambika Manirajan B."/>
            <person name="Ratering S."/>
            <person name="Geissler-Plaum R."/>
            <person name="Schnell S."/>
        </authorList>
    </citation>
    <scope>NUCLEOTIDE SEQUENCE</scope>
    <source>
        <strain evidence="8">Bb-Pol-6</strain>
    </source>
</reference>
<keyword evidence="9" id="KW-1185">Reference proteome</keyword>
<feature type="transmembrane region" description="Helical" evidence="6">
    <location>
        <begin position="6"/>
        <end position="25"/>
    </location>
</feature>
<feature type="transmembrane region" description="Helical" evidence="6">
    <location>
        <begin position="90"/>
        <end position="109"/>
    </location>
</feature>
<evidence type="ECO:0000256" key="1">
    <source>
        <dbReference type="ARBA" id="ARBA00004651"/>
    </source>
</evidence>
<feature type="domain" description="Type II secretion system protein GspF" evidence="7">
    <location>
        <begin position="154"/>
        <end position="279"/>
    </location>
</feature>
<dbReference type="Pfam" id="PF00482">
    <property type="entry name" value="T2SSF"/>
    <property type="match status" value="1"/>
</dbReference>
<dbReference type="PANTHER" id="PTHR35007:SF1">
    <property type="entry name" value="PILUS ASSEMBLY PROTEIN"/>
    <property type="match status" value="1"/>
</dbReference>
<dbReference type="RefSeq" id="WP_267849383.1">
    <property type="nucleotide sequence ID" value="NZ_JAPMXC010000010.1"/>
</dbReference>
<evidence type="ECO:0000256" key="3">
    <source>
        <dbReference type="ARBA" id="ARBA00022692"/>
    </source>
</evidence>
<protein>
    <submittedName>
        <fullName evidence="8">Type II secretion system F family protein</fullName>
    </submittedName>
</protein>
<dbReference type="PANTHER" id="PTHR35007">
    <property type="entry name" value="INTEGRAL MEMBRANE PROTEIN-RELATED"/>
    <property type="match status" value="1"/>
</dbReference>
<name>A0ABT3ZSG5_9BURK</name>
<dbReference type="InterPro" id="IPR042094">
    <property type="entry name" value="T2SS_GspF_sf"/>
</dbReference>
<evidence type="ECO:0000313" key="9">
    <source>
        <dbReference type="Proteomes" id="UP001082899"/>
    </source>
</evidence>
<evidence type="ECO:0000256" key="5">
    <source>
        <dbReference type="ARBA" id="ARBA00023136"/>
    </source>
</evidence>
<sequence>MSMVNLVTLCAFFGALICGGMFFILQDLRNKRPEGRIHTRMLEIFGDLSVPERDGDHDAAMFTLQKQSGRMGRWLTPKLLRLDTVAGKKGVRTVGVAVVSAIAIAFAMTQWMPLPQWSKPVLLVGVPLIAMTWTYRFLIERFRRRFLDGFPDIIDTIIRAVRAGVPVTQVFATAGQDASDPLKHEFDLMSDSLELGRELDDVLATATKRIDIADFSFFCVCLLLQRETGGQLGETLENLSGIVRSRKEIRQKAKALTAEARITTKILAAIPVIILLSMYALNRDYLMILFNREAGHKLLTFAAISVVLGTILIGRMSKLDTSR</sequence>
<dbReference type="Proteomes" id="UP001082899">
    <property type="component" value="Unassembled WGS sequence"/>
</dbReference>
<evidence type="ECO:0000313" key="8">
    <source>
        <dbReference type="EMBL" id="MCY0389484.1"/>
    </source>
</evidence>